<evidence type="ECO:0000256" key="1">
    <source>
        <dbReference type="ARBA" id="ARBA00003200"/>
    </source>
</evidence>
<dbReference type="GO" id="GO:0045150">
    <property type="term" value="P:acetoin catabolic process"/>
    <property type="evidence" value="ECO:0007669"/>
    <property type="project" value="InterPro"/>
</dbReference>
<feature type="binding site" evidence="8">
    <location>
        <position position="165"/>
    </location>
    <ligand>
        <name>NAD(+)</name>
        <dbReference type="ChEBI" id="CHEBI:57540"/>
    </ligand>
</feature>
<dbReference type="InterPro" id="IPR014007">
    <property type="entry name" value="23BDH"/>
</dbReference>
<dbReference type="FunFam" id="3.40.50.720:FF:000084">
    <property type="entry name" value="Short-chain dehydrogenase reductase"/>
    <property type="match status" value="1"/>
</dbReference>
<dbReference type="InterPro" id="IPR036291">
    <property type="entry name" value="NAD(P)-bd_dom_sf"/>
</dbReference>
<evidence type="ECO:0000256" key="2">
    <source>
        <dbReference type="ARBA" id="ARBA00006484"/>
    </source>
</evidence>
<evidence type="ECO:0000256" key="7">
    <source>
        <dbReference type="PIRSR" id="PIRSR614007-1"/>
    </source>
</evidence>
<evidence type="ECO:0000313" key="10">
    <source>
        <dbReference type="EMBL" id="EHJ51740.1"/>
    </source>
</evidence>
<dbReference type="GO" id="GO:0052588">
    <property type="term" value="F:diacetyl reductase ((S)-acetoin forming) (NAD+) activity"/>
    <property type="evidence" value="ECO:0007669"/>
    <property type="project" value="UniProtKB-EC"/>
</dbReference>
<feature type="binding site" evidence="8">
    <location>
        <position position="161"/>
    </location>
    <ligand>
        <name>NAD(+)</name>
        <dbReference type="ChEBI" id="CHEBI:57540"/>
    </ligand>
</feature>
<dbReference type="NCBIfam" id="TIGR02415">
    <property type="entry name" value="23BDH"/>
    <property type="match status" value="1"/>
</dbReference>
<reference evidence="10 11" key="1">
    <citation type="journal article" date="2014" name="Int. J. Syst. Evol. Microbiol.">
        <title>Phylogenomics and the dynamic genome evolution of the genus Streptococcus.</title>
        <authorList>
            <consortium name="The Broad Institute Genome Sequencing Platform"/>
            <person name="Richards V.P."/>
            <person name="Palmer S.R."/>
            <person name="Pavinski Bitar P.D."/>
            <person name="Qin X."/>
            <person name="Weinstock G.M."/>
            <person name="Highlander S.K."/>
            <person name="Town C.D."/>
            <person name="Burne R.A."/>
            <person name="Stanhope M.J."/>
        </authorList>
    </citation>
    <scope>NUCLEOTIDE SEQUENCE [LARGE SCALE GENOMIC DNA]</scope>
    <source>
        <strain evidence="10 11">NCTC 11558</strain>
    </source>
</reference>
<dbReference type="Gene3D" id="3.40.50.720">
    <property type="entry name" value="NAD(P)-binding Rossmann-like Domain"/>
    <property type="match status" value="1"/>
</dbReference>
<comment type="catalytic activity">
    <reaction evidence="6">
        <text>(S)-acetoin + NAD(+) = diacetyl + NADH + H(+)</text>
        <dbReference type="Rhea" id="RHEA:27286"/>
        <dbReference type="ChEBI" id="CHEBI:15378"/>
        <dbReference type="ChEBI" id="CHEBI:15687"/>
        <dbReference type="ChEBI" id="CHEBI:16583"/>
        <dbReference type="ChEBI" id="CHEBI:57540"/>
        <dbReference type="ChEBI" id="CHEBI:57945"/>
        <dbReference type="EC" id="1.1.1.304"/>
    </reaction>
</comment>
<dbReference type="GO" id="GO:0006633">
    <property type="term" value="P:fatty acid biosynthetic process"/>
    <property type="evidence" value="ECO:0007669"/>
    <property type="project" value="TreeGrafter"/>
</dbReference>
<gene>
    <name evidence="10" type="ORF">STRMA_0224</name>
</gene>
<keyword evidence="11" id="KW-1185">Reference proteome</keyword>
<protein>
    <recommendedName>
        <fullName evidence="3">diacetyl reductase [(S)-acetoin forming]</fullName>
        <ecNumber evidence="3">1.1.1.304</ecNumber>
    </recommendedName>
</protein>
<comment type="caution">
    <text evidence="10">The sequence shown here is derived from an EMBL/GenBank/DDBJ whole genome shotgun (WGS) entry which is preliminary data.</text>
</comment>
<evidence type="ECO:0000313" key="11">
    <source>
        <dbReference type="Proteomes" id="UP000003573"/>
    </source>
</evidence>
<dbReference type="EMBL" id="AEUW02000001">
    <property type="protein sequence ID" value="EHJ51740.1"/>
    <property type="molecule type" value="Genomic_DNA"/>
</dbReference>
<dbReference type="EC" id="1.1.1.304" evidence="3"/>
<dbReference type="PRINTS" id="PR00081">
    <property type="entry name" value="GDHRDH"/>
</dbReference>
<keyword evidence="4 10" id="KW-0560">Oxidoreductase</keyword>
<feature type="binding site" evidence="8">
    <location>
        <position position="39"/>
    </location>
    <ligand>
        <name>NAD(+)</name>
        <dbReference type="ChEBI" id="CHEBI:57540"/>
    </ligand>
</feature>
<dbReference type="InterPro" id="IPR002347">
    <property type="entry name" value="SDR_fam"/>
</dbReference>
<evidence type="ECO:0000256" key="6">
    <source>
        <dbReference type="ARBA" id="ARBA00047315"/>
    </source>
</evidence>
<dbReference type="STRING" id="764298.STRMA_0224"/>
<evidence type="ECO:0000256" key="9">
    <source>
        <dbReference type="RuleBase" id="RU000363"/>
    </source>
</evidence>
<comment type="similarity">
    <text evidence="2 9">Belongs to the short-chain dehydrogenases/reductases (SDR) family.</text>
</comment>
<dbReference type="Proteomes" id="UP000003573">
    <property type="component" value="Unassembled WGS sequence"/>
</dbReference>
<evidence type="ECO:0000256" key="5">
    <source>
        <dbReference type="ARBA" id="ARBA00023027"/>
    </source>
</evidence>
<feature type="binding site" evidence="8">
    <location>
        <begin position="65"/>
        <end position="66"/>
    </location>
    <ligand>
        <name>NAD(+)</name>
        <dbReference type="ChEBI" id="CHEBI:57540"/>
    </ligand>
</feature>
<accession>G5JYG3</accession>
<dbReference type="PANTHER" id="PTHR42760:SF121">
    <property type="entry name" value="3-OXOACYL-(ACYL-CARRIER-PROTEIN) REDUCTASE"/>
    <property type="match status" value="1"/>
</dbReference>
<organism evidence="10 11">
    <name type="scientific">Streptococcus macacae NCTC 11558</name>
    <dbReference type="NCBI Taxonomy" id="764298"/>
    <lineage>
        <taxon>Bacteria</taxon>
        <taxon>Bacillati</taxon>
        <taxon>Bacillota</taxon>
        <taxon>Bacilli</taxon>
        <taxon>Lactobacillales</taxon>
        <taxon>Streptococcaceae</taxon>
        <taxon>Streptococcus</taxon>
    </lineage>
</organism>
<name>G5JYG3_9STRE</name>
<evidence type="ECO:0000256" key="8">
    <source>
        <dbReference type="PIRSR" id="PIRSR614007-2"/>
    </source>
</evidence>
<dbReference type="InterPro" id="IPR020904">
    <property type="entry name" value="Sc_DH/Rdtase_CS"/>
</dbReference>
<comment type="function">
    <text evidence="1">Catalyzes the irreversible reduction of 2,3-butanediol to (S)-acetoin in the presence of NADH.</text>
</comment>
<sequence length="265" mass="28523">MIKMAEKNRVAVVTGGGRGIGKGIVAQLCADGYAVVVADVDANIAKATADEMLSKGFKAVSVEGDVAKREDHDRFVQTAVDHFGRLDTYINNAGIAQIKTLQEETTEDLERIYGINVFGTLYGIQAATAQFRKQDDGDKVRKIINASSIAGHVAFDLLGAYSSTKFAVRGLTQAAAKELGKEHITVNAYCPGIVGTDMWDLIDEKMVEVKGGQKGQYLKQYSQLITLGRVQTPADVANYVSYLASAKSDYMTGQAVQIDGGIQFI</sequence>
<dbReference type="SUPFAM" id="SSF51735">
    <property type="entry name" value="NAD(P)-binding Rossmann-fold domains"/>
    <property type="match status" value="1"/>
</dbReference>
<dbReference type="PROSITE" id="PS00061">
    <property type="entry name" value="ADH_SHORT"/>
    <property type="match status" value="1"/>
</dbReference>
<dbReference type="PANTHER" id="PTHR42760">
    <property type="entry name" value="SHORT-CHAIN DEHYDROGENASES/REDUCTASES FAMILY MEMBER"/>
    <property type="match status" value="1"/>
</dbReference>
<dbReference type="Pfam" id="PF00106">
    <property type="entry name" value="adh_short"/>
    <property type="match status" value="1"/>
</dbReference>
<evidence type="ECO:0000256" key="3">
    <source>
        <dbReference type="ARBA" id="ARBA00012848"/>
    </source>
</evidence>
<dbReference type="eggNOG" id="COG1028">
    <property type="taxonomic scope" value="Bacteria"/>
</dbReference>
<feature type="active site" description="Proton acceptor" evidence="7">
    <location>
        <position position="161"/>
    </location>
</feature>
<feature type="binding site" evidence="8">
    <location>
        <position position="92"/>
    </location>
    <ligand>
        <name>NAD(+)</name>
        <dbReference type="ChEBI" id="CHEBI:57540"/>
    </ligand>
</feature>
<dbReference type="GO" id="GO:0048038">
    <property type="term" value="F:quinone binding"/>
    <property type="evidence" value="ECO:0007669"/>
    <property type="project" value="TreeGrafter"/>
</dbReference>
<keyword evidence="5 8" id="KW-0520">NAD</keyword>
<proteinExistence type="inferred from homology"/>
<dbReference type="PRINTS" id="PR00080">
    <property type="entry name" value="SDRFAMILY"/>
</dbReference>
<dbReference type="GO" id="GO:0008206">
    <property type="term" value="P:bile acid metabolic process"/>
    <property type="evidence" value="ECO:0007669"/>
    <property type="project" value="UniProtKB-ARBA"/>
</dbReference>
<evidence type="ECO:0000256" key="4">
    <source>
        <dbReference type="ARBA" id="ARBA00023002"/>
    </source>
</evidence>
<feature type="binding site" evidence="8">
    <location>
        <begin position="191"/>
        <end position="196"/>
    </location>
    <ligand>
        <name>NAD(+)</name>
        <dbReference type="ChEBI" id="CHEBI:57540"/>
    </ligand>
</feature>
<dbReference type="AlphaFoldDB" id="G5JYG3"/>